<evidence type="ECO:0000313" key="12">
    <source>
        <dbReference type="EMBL" id="CAB4591261.1"/>
    </source>
</evidence>
<dbReference type="SFLD" id="SFLDG01136">
    <property type="entry name" value="C1.6:_Phosphoserine_Phosphatas"/>
    <property type="match status" value="1"/>
</dbReference>
<protein>
    <recommendedName>
        <fullName evidence="4">phosphoserine phosphatase</fullName>
        <ecNumber evidence="4">3.1.3.3</ecNumber>
    </recommendedName>
    <alternativeName>
        <fullName evidence="10">O-phosphoserine phosphohydrolase</fullName>
    </alternativeName>
</protein>
<evidence type="ECO:0000256" key="7">
    <source>
        <dbReference type="ARBA" id="ARBA00022801"/>
    </source>
</evidence>
<dbReference type="Pfam" id="PF13740">
    <property type="entry name" value="ACT_6"/>
    <property type="match status" value="1"/>
</dbReference>
<dbReference type="EMBL" id="CAEZUG010000027">
    <property type="protein sequence ID" value="CAB4591261.1"/>
    <property type="molecule type" value="Genomic_DNA"/>
</dbReference>
<keyword evidence="7" id="KW-0378">Hydrolase</keyword>
<dbReference type="GO" id="GO:0000287">
    <property type="term" value="F:magnesium ion binding"/>
    <property type="evidence" value="ECO:0007669"/>
    <property type="project" value="TreeGrafter"/>
</dbReference>
<evidence type="ECO:0000313" key="13">
    <source>
        <dbReference type="EMBL" id="CAB4655183.1"/>
    </source>
</evidence>
<dbReference type="GO" id="GO:0006564">
    <property type="term" value="P:L-serine biosynthetic process"/>
    <property type="evidence" value="ECO:0007669"/>
    <property type="project" value="UniProtKB-KW"/>
</dbReference>
<accession>A0A6J6L3B3</accession>
<dbReference type="NCBIfam" id="TIGR00338">
    <property type="entry name" value="serB"/>
    <property type="match status" value="1"/>
</dbReference>
<dbReference type="SFLD" id="SFLDG01137">
    <property type="entry name" value="C1.6.1:_Phosphoserine_Phosphat"/>
    <property type="match status" value="1"/>
</dbReference>
<evidence type="ECO:0000256" key="9">
    <source>
        <dbReference type="ARBA" id="ARBA00023299"/>
    </source>
</evidence>
<dbReference type="SUPFAM" id="SSF56784">
    <property type="entry name" value="HAD-like"/>
    <property type="match status" value="1"/>
</dbReference>
<keyword evidence="5" id="KW-0028">Amino-acid biosynthesis</keyword>
<evidence type="ECO:0000256" key="10">
    <source>
        <dbReference type="ARBA" id="ARBA00031693"/>
    </source>
</evidence>
<dbReference type="Pfam" id="PF12710">
    <property type="entry name" value="HAD"/>
    <property type="match status" value="1"/>
</dbReference>
<comment type="similarity">
    <text evidence="3">Belongs to the HAD-like hydrolase superfamily. SerB family.</text>
</comment>
<comment type="pathway">
    <text evidence="2">Amino-acid biosynthesis; L-serine biosynthesis; L-serine from 3-phospho-D-glycerate: step 3/3.</text>
</comment>
<dbReference type="PANTHER" id="PTHR43344:SF2">
    <property type="entry name" value="PHOSPHOSERINE PHOSPHATASE"/>
    <property type="match status" value="1"/>
</dbReference>
<organism evidence="13">
    <name type="scientific">freshwater metagenome</name>
    <dbReference type="NCBI Taxonomy" id="449393"/>
    <lineage>
        <taxon>unclassified sequences</taxon>
        <taxon>metagenomes</taxon>
        <taxon>ecological metagenomes</taxon>
    </lineage>
</organism>
<dbReference type="InterPro" id="IPR045865">
    <property type="entry name" value="ACT-like_dom_sf"/>
</dbReference>
<dbReference type="Gene3D" id="3.40.50.1000">
    <property type="entry name" value="HAD superfamily/HAD-like"/>
    <property type="match status" value="1"/>
</dbReference>
<dbReference type="SFLD" id="SFLDS00003">
    <property type="entry name" value="Haloacid_Dehalogenase"/>
    <property type="match status" value="1"/>
</dbReference>
<dbReference type="PANTHER" id="PTHR43344">
    <property type="entry name" value="PHOSPHOSERINE PHOSPHATASE"/>
    <property type="match status" value="1"/>
</dbReference>
<dbReference type="InterPro" id="IPR023214">
    <property type="entry name" value="HAD_sf"/>
</dbReference>
<dbReference type="UniPathway" id="UPA00135">
    <property type="reaction ID" value="UER00198"/>
</dbReference>
<dbReference type="PROSITE" id="PS51671">
    <property type="entry name" value="ACT"/>
    <property type="match status" value="1"/>
</dbReference>
<dbReference type="InterPro" id="IPR004469">
    <property type="entry name" value="PSP"/>
</dbReference>
<dbReference type="GO" id="GO:0005737">
    <property type="term" value="C:cytoplasm"/>
    <property type="evidence" value="ECO:0007669"/>
    <property type="project" value="TreeGrafter"/>
</dbReference>
<evidence type="ECO:0000256" key="8">
    <source>
        <dbReference type="ARBA" id="ARBA00022842"/>
    </source>
</evidence>
<gene>
    <name evidence="12" type="ORF">UFOPK1795_00605</name>
    <name evidence="13" type="ORF">UFOPK2275_00177</name>
</gene>
<name>A0A6J6L3B3_9ZZZZ</name>
<dbReference type="InterPro" id="IPR050582">
    <property type="entry name" value="HAD-like_SerB"/>
</dbReference>
<dbReference type="AlphaFoldDB" id="A0A6J6L3B3"/>
<evidence type="ECO:0000256" key="2">
    <source>
        <dbReference type="ARBA" id="ARBA00005135"/>
    </source>
</evidence>
<dbReference type="SUPFAM" id="SSF55021">
    <property type="entry name" value="ACT-like"/>
    <property type="match status" value="1"/>
</dbReference>
<proteinExistence type="inferred from homology"/>
<keyword evidence="6" id="KW-0479">Metal-binding</keyword>
<keyword evidence="8" id="KW-0460">Magnesium</keyword>
<reference evidence="13" key="1">
    <citation type="submission" date="2020-05" db="EMBL/GenBank/DDBJ databases">
        <authorList>
            <person name="Chiriac C."/>
            <person name="Salcher M."/>
            <person name="Ghai R."/>
            <person name="Kavagutti S V."/>
        </authorList>
    </citation>
    <scope>NUCLEOTIDE SEQUENCE</scope>
</reference>
<dbReference type="Pfam" id="PF21086">
    <property type="entry name" value="ACT_PSP_2"/>
    <property type="match status" value="1"/>
</dbReference>
<evidence type="ECO:0000256" key="3">
    <source>
        <dbReference type="ARBA" id="ARBA00009184"/>
    </source>
</evidence>
<dbReference type="EMBL" id="CAEZWQ010000008">
    <property type="protein sequence ID" value="CAB4655183.1"/>
    <property type="molecule type" value="Genomic_DNA"/>
</dbReference>
<keyword evidence="9" id="KW-0718">Serine biosynthesis</keyword>
<dbReference type="GO" id="GO:0036424">
    <property type="term" value="F:L-phosphoserine phosphatase activity"/>
    <property type="evidence" value="ECO:0007669"/>
    <property type="project" value="InterPro"/>
</dbReference>
<sequence>MIRDNLLLIMATENENEQFTGLILLSGVDRPGITEALFSTLAPFSISILDIEQVIISNRLILTVLIALSPAHEKAIESDLMECASQMDVDIATLFATTSSSSIASKKGLLHVVLFGSKLLPVAIAQIAGAISATGANIERITRTASTPVTAIELVVSGAPQEIVAAALAPVAALHRVDISVQTGGHMRFAKKLVQLDVDSTLIKQEVIELLAAKAGVGAQVREITESAMRGELDFESSLRARVALLKGLPESALAEVQSEIVLTPGARTLIRTLQRLGHSISIVSGGFVDVIAPLIAELGIVHFRANRLEIDNGILTGGLVGPIIDRAAKAQALRDFAAIETISMDQTVAIGDGANDLDMIAAAGLGIAFNAKPAVKAAADSSLSGPYLDSALYLLGIPREAVEED</sequence>
<feature type="domain" description="ACT" evidence="11">
    <location>
        <begin position="22"/>
        <end position="99"/>
    </location>
</feature>
<dbReference type="InterPro" id="IPR036412">
    <property type="entry name" value="HAD-like_sf"/>
</dbReference>
<evidence type="ECO:0000256" key="6">
    <source>
        <dbReference type="ARBA" id="ARBA00022723"/>
    </source>
</evidence>
<dbReference type="InterPro" id="IPR002912">
    <property type="entry name" value="ACT_dom"/>
</dbReference>
<dbReference type="Gene3D" id="3.30.70.260">
    <property type="match status" value="2"/>
</dbReference>
<dbReference type="CDD" id="cd07500">
    <property type="entry name" value="HAD_PSP"/>
    <property type="match status" value="1"/>
</dbReference>
<dbReference type="SFLD" id="SFLDF00029">
    <property type="entry name" value="phosphoserine_phosphatase"/>
    <property type="match status" value="1"/>
</dbReference>
<comment type="cofactor">
    <cofactor evidence="1">
        <name>Mg(2+)</name>
        <dbReference type="ChEBI" id="CHEBI:18420"/>
    </cofactor>
</comment>
<evidence type="ECO:0000256" key="4">
    <source>
        <dbReference type="ARBA" id="ARBA00012640"/>
    </source>
</evidence>
<dbReference type="NCBIfam" id="TIGR01488">
    <property type="entry name" value="HAD-SF-IB"/>
    <property type="match status" value="1"/>
</dbReference>
<evidence type="ECO:0000259" key="11">
    <source>
        <dbReference type="PROSITE" id="PS51671"/>
    </source>
</evidence>
<dbReference type="InterPro" id="IPR049148">
    <property type="entry name" value="PSP_ACT"/>
</dbReference>
<dbReference type="EC" id="3.1.3.3" evidence="4"/>
<evidence type="ECO:0000256" key="5">
    <source>
        <dbReference type="ARBA" id="ARBA00022605"/>
    </source>
</evidence>
<evidence type="ECO:0000256" key="1">
    <source>
        <dbReference type="ARBA" id="ARBA00001946"/>
    </source>
</evidence>